<sequence>MRLQNLQVKDIRSKMFWSPFKVAKIHGMLNSYSPGNLLNIYSDFNCMTIEASKNKDVLEVISFSYEILTDTISREDIVDKATVNMFARYVMKANEPYPLTVESLDSRIKATLKDRLDSYVTSNVFNEDEMNSIMNGVWSNFVKVCLEGKQTFFCVNLDCTLTFDKHFSHKNNEIDLGSPIW</sequence>
<dbReference type="AlphaFoldDB" id="A0AAU6TPY3"/>
<organism evidence="1">
    <name type="scientific">bacterium 19MO02SH05</name>
    <dbReference type="NCBI Taxonomy" id="2920696"/>
    <lineage>
        <taxon>Bacteria</taxon>
    </lineage>
</organism>
<accession>A0AAU6TPY3</accession>
<protein>
    <submittedName>
        <fullName evidence="1">Uncharacterized protein</fullName>
    </submittedName>
</protein>
<dbReference type="EMBL" id="CP095343">
    <property type="protein sequence ID" value="XAG63493.1"/>
    <property type="molecule type" value="Genomic_DNA"/>
</dbReference>
<gene>
    <name evidence="1" type="ORF">MRL64_16725</name>
</gene>
<name>A0AAU6TPY3_UNCXX</name>
<evidence type="ECO:0000313" key="1">
    <source>
        <dbReference type="EMBL" id="XAG63493.1"/>
    </source>
</evidence>
<reference evidence="1" key="1">
    <citation type="submission" date="2022-03" db="EMBL/GenBank/DDBJ databases">
        <title>Sea Food Isolates.</title>
        <authorList>
            <person name="Li c."/>
        </authorList>
    </citation>
    <scope>NUCLEOTIDE SEQUENCE</scope>
    <source>
        <strain evidence="1">19MO02SH05</strain>
    </source>
</reference>
<proteinExistence type="predicted"/>